<dbReference type="PANTHER" id="PTHR13103">
    <property type="entry name" value="SCHWANNOMIN INTERACTING PROTEIN 1"/>
    <property type="match status" value="1"/>
</dbReference>
<evidence type="ECO:0000256" key="1">
    <source>
        <dbReference type="SAM" id="MobiDB-lite"/>
    </source>
</evidence>
<feature type="domain" description="Schwannomin interacting protein 1 C-terminal" evidence="2">
    <location>
        <begin position="90"/>
        <end position="181"/>
    </location>
</feature>
<reference evidence="4" key="1">
    <citation type="submission" date="2025-08" db="UniProtKB">
        <authorList>
            <consortium name="RefSeq"/>
        </authorList>
    </citation>
    <scope>IDENTIFICATION</scope>
</reference>
<gene>
    <name evidence="4" type="primary">si:dkey-6n21.12</name>
</gene>
<organism evidence="3 4">
    <name type="scientific">Clupea harengus</name>
    <name type="common">Atlantic herring</name>
    <dbReference type="NCBI Taxonomy" id="7950"/>
    <lineage>
        <taxon>Eukaryota</taxon>
        <taxon>Metazoa</taxon>
        <taxon>Chordata</taxon>
        <taxon>Craniata</taxon>
        <taxon>Vertebrata</taxon>
        <taxon>Euteleostomi</taxon>
        <taxon>Actinopterygii</taxon>
        <taxon>Neopterygii</taxon>
        <taxon>Teleostei</taxon>
        <taxon>Clupei</taxon>
        <taxon>Clupeiformes</taxon>
        <taxon>Clupeoidei</taxon>
        <taxon>Clupeidae</taxon>
        <taxon>Clupea</taxon>
    </lineage>
</organism>
<dbReference type="Pfam" id="PF10148">
    <property type="entry name" value="SCHIP-1_C"/>
    <property type="match status" value="2"/>
</dbReference>
<feature type="compositionally biased region" description="Basic and acidic residues" evidence="1">
    <location>
        <begin position="1"/>
        <end position="14"/>
    </location>
</feature>
<evidence type="ECO:0000313" key="4">
    <source>
        <dbReference type="RefSeq" id="XP_031441312.2"/>
    </source>
</evidence>
<dbReference type="GO" id="GO:0005886">
    <property type="term" value="C:plasma membrane"/>
    <property type="evidence" value="ECO:0007669"/>
    <property type="project" value="TreeGrafter"/>
</dbReference>
<dbReference type="GO" id="GO:0035332">
    <property type="term" value="P:positive regulation of hippo signaling"/>
    <property type="evidence" value="ECO:0007669"/>
    <property type="project" value="TreeGrafter"/>
</dbReference>
<accession>A0A6P8H0R0</accession>
<feature type="domain" description="Schwannomin interacting protein 1 C-terminal" evidence="2">
    <location>
        <begin position="190"/>
        <end position="249"/>
    </location>
</feature>
<sequence length="251" mass="28958">MEGEKERERERGEEKESDDMEDGTEGAALLWEKSYPEDELGLPIMHWEALGLRIEELEKQEEERREKEGVGRLPDWIKRQDLGIHRDTWEDGDALNSRVTALTSRFQSHMNLQLCFINDSESEEDDVKEETTKRAGKRLAQPASPKATRNKSKPTGFKMEVRAALNALRDKLWTEQKQENSSLHKKLNKKKPLGWSELQKLSLKELTALRTSLSKDIQDLSSELVGRLLSRDQLKTEQDAMLLEVQDMTAL</sequence>
<evidence type="ECO:0000313" key="3">
    <source>
        <dbReference type="Proteomes" id="UP000515152"/>
    </source>
</evidence>
<dbReference type="OrthoDB" id="5957108at2759"/>
<name>A0A6P8H0R0_CLUHA</name>
<feature type="region of interest" description="Disordered" evidence="1">
    <location>
        <begin position="1"/>
        <end position="30"/>
    </location>
</feature>
<evidence type="ECO:0000259" key="2">
    <source>
        <dbReference type="Pfam" id="PF10148"/>
    </source>
</evidence>
<dbReference type="InterPro" id="IPR015649">
    <property type="entry name" value="SCHIP_1_C"/>
</dbReference>
<protein>
    <submittedName>
        <fullName evidence="4">Schwannomin-interacting protein 1</fullName>
    </submittedName>
</protein>
<dbReference type="AlphaFoldDB" id="A0A6P8H0R0"/>
<dbReference type="GeneID" id="116224727"/>
<dbReference type="GO" id="GO:0030054">
    <property type="term" value="C:cell junction"/>
    <property type="evidence" value="ECO:0007669"/>
    <property type="project" value="TreeGrafter"/>
</dbReference>
<feature type="compositionally biased region" description="Acidic residues" evidence="1">
    <location>
        <begin position="15"/>
        <end position="24"/>
    </location>
</feature>
<proteinExistence type="predicted"/>
<dbReference type="InterPro" id="IPR039045">
    <property type="entry name" value="SCHIP_1"/>
</dbReference>
<dbReference type="RefSeq" id="XP_031441312.2">
    <property type="nucleotide sequence ID" value="XM_031585452.2"/>
</dbReference>
<dbReference type="Proteomes" id="UP000515152">
    <property type="component" value="Chromosome 18"/>
</dbReference>
<dbReference type="PANTHER" id="PTHR13103:SF4">
    <property type="entry name" value="SCHWANNOMIN-INTERACTING PROTEIN 1-LIKE ISOFORM X1"/>
    <property type="match status" value="1"/>
</dbReference>
<dbReference type="KEGG" id="char:116224727"/>
<keyword evidence="3" id="KW-1185">Reference proteome</keyword>
<feature type="region of interest" description="Disordered" evidence="1">
    <location>
        <begin position="121"/>
        <end position="153"/>
    </location>
</feature>